<dbReference type="RefSeq" id="WP_058294948.1">
    <property type="nucleotide sequence ID" value="NZ_CAKJVD010000037.1"/>
</dbReference>
<dbReference type="Proteomes" id="UP000431451">
    <property type="component" value="Unassembled WGS sequence"/>
</dbReference>
<protein>
    <submittedName>
        <fullName evidence="4">Uncharacterized protein</fullName>
    </submittedName>
</protein>
<keyword evidence="6" id="KW-1185">Reference proteome</keyword>
<dbReference type="EMBL" id="PDCJ01000001">
    <property type="protein sequence ID" value="PEG30781.1"/>
    <property type="molecule type" value="Genomic_DNA"/>
</dbReference>
<dbReference type="EMBL" id="CAKJVE010000004">
    <property type="protein sequence ID" value="CAG9708569.1"/>
    <property type="molecule type" value="Genomic_DNA"/>
</dbReference>
<dbReference type="AlphaFoldDB" id="A0A2A7MHI9"/>
<dbReference type="STRING" id="137838.GCA_001458595_02142"/>
<reference evidence="2" key="3">
    <citation type="submission" date="2021-10" db="EMBL/GenBank/DDBJ databases">
        <authorList>
            <person name="Mesa V."/>
        </authorList>
    </citation>
    <scope>NUCLEOTIDE SEQUENCE</scope>
    <source>
        <strain evidence="2">CC3_PB</strain>
    </source>
</reference>
<evidence type="ECO:0000313" key="2">
    <source>
        <dbReference type="EMBL" id="CAG9708569.1"/>
    </source>
</evidence>
<evidence type="ECO:0000313" key="5">
    <source>
        <dbReference type="EMBL" id="VCT84196.1"/>
    </source>
</evidence>
<sequence>MEKIKKELEELKDSLNTLVNNQYKEYFTRITSILDNMNEKIEELTVNQESLDENIRFMDSDLSNIQEELFEEVSIDELNDIEDQYTEINCIHCNNPIFIEQSALENNSEIPCPYCNKNIK</sequence>
<proteinExistence type="predicted"/>
<dbReference type="GeneID" id="68877144"/>
<keyword evidence="1" id="KW-0175">Coiled coil</keyword>
<dbReference type="NCBIfam" id="NF045650">
    <property type="entry name" value="CD1247_Nterm"/>
    <property type="match status" value="1"/>
</dbReference>
<gene>
    <name evidence="3" type="ORF">CNEO2_280011</name>
    <name evidence="2" type="ORF">CNEO_43705</name>
    <name evidence="5" type="ORF">CNEONATNEC25_01796</name>
    <name evidence="4" type="ORF">CQ394_03410</name>
</gene>
<dbReference type="Proteomes" id="UP001189143">
    <property type="component" value="Unassembled WGS sequence"/>
</dbReference>
<name>A0A2A7MHI9_9CLOT</name>
<reference evidence="5 7" key="2">
    <citation type="submission" date="2018-06" db="EMBL/GenBank/DDBJ databases">
        <authorList>
            <consortium name="IHU Genomes"/>
        </authorList>
    </citation>
    <scope>NUCLEOTIDE SEQUENCE [LARGE SCALE GENOMIC DNA]</scope>
    <source>
        <strain evidence="5 7">NEC25</strain>
    </source>
</reference>
<reference evidence="4 6" key="1">
    <citation type="submission" date="2017-10" db="EMBL/GenBank/DDBJ databases">
        <title>Effective Description of Clostridium neonatale sp. nov. linked to necrotizing enterocolitis in neonates and a clarification of species assignable to the genus Clostridium (Prazmowski 1880) emend. Lawson and Rainey 2016.</title>
        <authorList>
            <person name="Bernard K."/>
            <person name="Burdz T."/>
            <person name="Wiebe D."/>
            <person name="Balcewich B."/>
            <person name="Alfa M."/>
            <person name="Bernier A.-M."/>
        </authorList>
    </citation>
    <scope>NUCLEOTIDE SEQUENCE [LARGE SCALE GENOMIC DNA]</scope>
    <source>
        <strain evidence="4 6">LCDC99A005</strain>
    </source>
</reference>
<evidence type="ECO:0000313" key="4">
    <source>
        <dbReference type="EMBL" id="PEG30781.1"/>
    </source>
</evidence>
<dbReference type="Proteomes" id="UP000220840">
    <property type="component" value="Unassembled WGS sequence"/>
</dbReference>
<accession>A0A2A7MHI9</accession>
<reference evidence="3" key="4">
    <citation type="submission" date="2022-10" db="EMBL/GenBank/DDBJ databases">
        <authorList>
            <person name="Aires J."/>
            <person name="Mesa V."/>
        </authorList>
    </citation>
    <scope>NUCLEOTIDE SEQUENCE</scope>
    <source>
        <strain evidence="3">Clostridium neonatale JD116</strain>
    </source>
</reference>
<feature type="coiled-coil region" evidence="1">
    <location>
        <begin position="1"/>
        <end position="54"/>
    </location>
</feature>
<evidence type="ECO:0000313" key="3">
    <source>
        <dbReference type="EMBL" id="CAI3586884.1"/>
    </source>
</evidence>
<evidence type="ECO:0000256" key="1">
    <source>
        <dbReference type="SAM" id="Coils"/>
    </source>
</evidence>
<dbReference type="InterPro" id="IPR054688">
    <property type="entry name" value="CD1247_N"/>
</dbReference>
<organism evidence="4 6">
    <name type="scientific">Clostridium neonatale</name>
    <dbReference type="NCBI Taxonomy" id="137838"/>
    <lineage>
        <taxon>Bacteria</taxon>
        <taxon>Bacillati</taxon>
        <taxon>Bacillota</taxon>
        <taxon>Clostridia</taxon>
        <taxon>Eubacteriales</taxon>
        <taxon>Clostridiaceae</taxon>
        <taxon>Clostridium</taxon>
    </lineage>
</organism>
<dbReference type="Proteomes" id="UP000789738">
    <property type="component" value="Unassembled WGS sequence"/>
</dbReference>
<evidence type="ECO:0000313" key="7">
    <source>
        <dbReference type="Proteomes" id="UP000431451"/>
    </source>
</evidence>
<dbReference type="EMBL" id="UWJD01000001">
    <property type="protein sequence ID" value="VCT84196.1"/>
    <property type="molecule type" value="Genomic_DNA"/>
</dbReference>
<dbReference type="EMBL" id="CAMTCP010000210">
    <property type="protein sequence ID" value="CAI3586884.1"/>
    <property type="molecule type" value="Genomic_DNA"/>
</dbReference>
<evidence type="ECO:0000313" key="6">
    <source>
        <dbReference type="Proteomes" id="UP000220840"/>
    </source>
</evidence>
<dbReference type="OrthoDB" id="1912904at2"/>